<organism evidence="2 3">
    <name type="scientific">Salininema proteolyticum</name>
    <dbReference type="NCBI Taxonomy" id="1607685"/>
    <lineage>
        <taxon>Bacteria</taxon>
        <taxon>Bacillati</taxon>
        <taxon>Actinomycetota</taxon>
        <taxon>Actinomycetes</taxon>
        <taxon>Glycomycetales</taxon>
        <taxon>Glycomycetaceae</taxon>
        <taxon>Salininema</taxon>
    </lineage>
</organism>
<reference evidence="3" key="1">
    <citation type="journal article" date="2019" name="Int. J. Syst. Evol. Microbiol.">
        <title>The Global Catalogue of Microorganisms (GCM) 10K type strain sequencing project: providing services to taxonomists for standard genome sequencing and annotation.</title>
        <authorList>
            <consortium name="The Broad Institute Genomics Platform"/>
            <consortium name="The Broad Institute Genome Sequencing Center for Infectious Disease"/>
            <person name="Wu L."/>
            <person name="Ma J."/>
        </authorList>
    </citation>
    <scope>NUCLEOTIDE SEQUENCE [LARGE SCALE GENOMIC DNA]</scope>
    <source>
        <strain evidence="3">IBRC-M 10908</strain>
    </source>
</reference>
<keyword evidence="1" id="KW-0812">Transmembrane</keyword>
<evidence type="ECO:0000313" key="2">
    <source>
        <dbReference type="EMBL" id="MFC4337188.1"/>
    </source>
</evidence>
<keyword evidence="3" id="KW-1185">Reference proteome</keyword>
<comment type="caution">
    <text evidence="2">The sequence shown here is derived from an EMBL/GenBank/DDBJ whole genome shotgun (WGS) entry which is preliminary data.</text>
</comment>
<feature type="transmembrane region" description="Helical" evidence="1">
    <location>
        <begin position="87"/>
        <end position="120"/>
    </location>
</feature>
<dbReference type="EMBL" id="JBHSDK010000028">
    <property type="protein sequence ID" value="MFC4337188.1"/>
    <property type="molecule type" value="Genomic_DNA"/>
</dbReference>
<feature type="transmembrane region" description="Helical" evidence="1">
    <location>
        <begin position="50"/>
        <end position="75"/>
    </location>
</feature>
<protein>
    <submittedName>
        <fullName evidence="2">Uncharacterized protein</fullName>
    </submittedName>
</protein>
<gene>
    <name evidence="2" type="ORF">ACFPET_18460</name>
</gene>
<evidence type="ECO:0000256" key="1">
    <source>
        <dbReference type="SAM" id="Phobius"/>
    </source>
</evidence>
<evidence type="ECO:0000313" key="3">
    <source>
        <dbReference type="Proteomes" id="UP001595823"/>
    </source>
</evidence>
<keyword evidence="1" id="KW-1133">Transmembrane helix</keyword>
<feature type="transmembrane region" description="Helical" evidence="1">
    <location>
        <begin position="141"/>
        <end position="162"/>
    </location>
</feature>
<keyword evidence="1" id="KW-0472">Membrane</keyword>
<feature type="transmembrane region" description="Helical" evidence="1">
    <location>
        <begin position="182"/>
        <end position="200"/>
    </location>
</feature>
<accession>A0ABV8U3I2</accession>
<sequence length="216" mass="23870">MAQSSRPTLAHVTRFAQRIEDRLTWPVIVAALASIPAVFLTIWNDGEFRVAGLVLGWSAGAVLWAETAILLLAAHNKRVWLATHKWTILVCLLTFITLAFALGGGQILRLISLIGSMRILRAKRIFSASMVIQRRLGLNGWVKRGVLAGFGILTAAFVAVVLADPTARHVDLFTWIDHNWRIVPIVLAGAILAFSTWLVVKYRSDKAEPEEEDPEA</sequence>
<name>A0ABV8U3I2_9ACTN</name>
<dbReference type="Proteomes" id="UP001595823">
    <property type="component" value="Unassembled WGS sequence"/>
</dbReference>
<proteinExistence type="predicted"/>
<feature type="transmembrane region" description="Helical" evidence="1">
    <location>
        <begin position="23"/>
        <end position="43"/>
    </location>
</feature>
<dbReference type="RefSeq" id="WP_380623905.1">
    <property type="nucleotide sequence ID" value="NZ_JBHSDK010000028.1"/>
</dbReference>